<dbReference type="GO" id="GO:0003746">
    <property type="term" value="F:translation elongation factor activity"/>
    <property type="evidence" value="ECO:0007669"/>
    <property type="project" value="UniProtKB-KW"/>
</dbReference>
<keyword evidence="2" id="KW-0251">Elongation factor</keyword>
<dbReference type="RefSeq" id="WP_379663885.1">
    <property type="nucleotide sequence ID" value="NZ_JBHUDG010000048.1"/>
</dbReference>
<dbReference type="Proteomes" id="UP001597118">
    <property type="component" value="Unassembled WGS sequence"/>
</dbReference>
<dbReference type="InterPro" id="IPR018151">
    <property type="entry name" value="TF_GreA/GreB_CS"/>
</dbReference>
<dbReference type="PANTHER" id="PTHR30437">
    <property type="entry name" value="TRANSCRIPTION ELONGATION FACTOR GREA"/>
    <property type="match status" value="1"/>
</dbReference>
<dbReference type="InterPro" id="IPR023459">
    <property type="entry name" value="Tscrpt_elong_fac_GreA/B_fam"/>
</dbReference>
<feature type="domain" description="Transcription elongation factor GreA/GreB C-terminal" evidence="1">
    <location>
        <begin position="51"/>
        <end position="124"/>
    </location>
</feature>
<dbReference type="EMBL" id="JBHUDG010000048">
    <property type="protein sequence ID" value="MFD1631517.1"/>
    <property type="molecule type" value="Genomic_DNA"/>
</dbReference>
<evidence type="ECO:0000313" key="2">
    <source>
        <dbReference type="EMBL" id="MFD1631517.1"/>
    </source>
</evidence>
<dbReference type="PROSITE" id="PS00830">
    <property type="entry name" value="GREAB_2"/>
    <property type="match status" value="1"/>
</dbReference>
<accession>A0ABW4IHR6</accession>
<dbReference type="InterPro" id="IPR036953">
    <property type="entry name" value="GreA/GreB_C_sf"/>
</dbReference>
<gene>
    <name evidence="2" type="ORF">ACFSAH_16710</name>
</gene>
<dbReference type="SUPFAM" id="SSF54534">
    <property type="entry name" value="FKBP-like"/>
    <property type="match status" value="1"/>
</dbReference>
<name>A0ABW4IHR6_9SPHI</name>
<dbReference type="InterPro" id="IPR001437">
    <property type="entry name" value="Tscrpt_elong_fac_GreA/B_C"/>
</dbReference>
<evidence type="ECO:0000259" key="1">
    <source>
        <dbReference type="Pfam" id="PF01272"/>
    </source>
</evidence>
<organism evidence="2 3">
    <name type="scientific">Pseudopedobacter beijingensis</name>
    <dbReference type="NCBI Taxonomy" id="1207056"/>
    <lineage>
        <taxon>Bacteria</taxon>
        <taxon>Pseudomonadati</taxon>
        <taxon>Bacteroidota</taxon>
        <taxon>Sphingobacteriia</taxon>
        <taxon>Sphingobacteriales</taxon>
        <taxon>Sphingobacteriaceae</taxon>
        <taxon>Pseudopedobacter</taxon>
    </lineage>
</organism>
<keyword evidence="3" id="KW-1185">Reference proteome</keyword>
<reference evidence="3" key="1">
    <citation type="journal article" date="2019" name="Int. J. Syst. Evol. Microbiol.">
        <title>The Global Catalogue of Microorganisms (GCM) 10K type strain sequencing project: providing services to taxonomists for standard genome sequencing and annotation.</title>
        <authorList>
            <consortium name="The Broad Institute Genomics Platform"/>
            <consortium name="The Broad Institute Genome Sequencing Center for Infectious Disease"/>
            <person name="Wu L."/>
            <person name="Ma J."/>
        </authorList>
    </citation>
    <scope>NUCLEOTIDE SEQUENCE [LARGE SCALE GENOMIC DNA]</scope>
    <source>
        <strain evidence="3">CCUG 53762</strain>
    </source>
</reference>
<proteinExistence type="predicted"/>
<keyword evidence="2" id="KW-0648">Protein biosynthesis</keyword>
<dbReference type="PANTHER" id="PTHR30437:SF5">
    <property type="entry name" value="REGULATOR OF NUCLEOSIDE DIPHOSPHATE KINASE"/>
    <property type="match status" value="1"/>
</dbReference>
<sequence>MENVELKLSKGVYSMLKDYLKSNVNKMSDFNKQKLTNELGVAEVLTEKSIPEGFVSVNTKLKVVEEESGKELEFTLVEPKKAKQSINKISVLSPIGVALLGYKVGDKVSWEMPDGIRNYAIKEASFVN</sequence>
<comment type="caution">
    <text evidence="2">The sequence shown here is derived from an EMBL/GenBank/DDBJ whole genome shotgun (WGS) entry which is preliminary data.</text>
</comment>
<evidence type="ECO:0000313" key="3">
    <source>
        <dbReference type="Proteomes" id="UP001597118"/>
    </source>
</evidence>
<dbReference type="Pfam" id="PF01272">
    <property type="entry name" value="GreA_GreB"/>
    <property type="match status" value="1"/>
</dbReference>
<dbReference type="Gene3D" id="3.10.50.30">
    <property type="entry name" value="Transcription elongation factor, GreA/GreB, C-terminal domain"/>
    <property type="match status" value="1"/>
</dbReference>
<protein>
    <submittedName>
        <fullName evidence="2">GreA/GreB family elongation factor</fullName>
    </submittedName>
</protein>